<dbReference type="EMBL" id="JAVFHQ010000030">
    <property type="protein sequence ID" value="KAK4543646.1"/>
    <property type="molecule type" value="Genomic_DNA"/>
</dbReference>
<reference evidence="2 3" key="1">
    <citation type="submission" date="2021-11" db="EMBL/GenBank/DDBJ databases">
        <title>Black yeast isolated from Biological Soil Crust.</title>
        <authorList>
            <person name="Kurbessoian T."/>
        </authorList>
    </citation>
    <scope>NUCLEOTIDE SEQUENCE [LARGE SCALE GENOMIC DNA]</scope>
    <source>
        <strain evidence="2 3">CCFEE 5522</strain>
    </source>
</reference>
<dbReference type="AlphaFoldDB" id="A0AAV9JEV7"/>
<sequence>MESSNKDKKNAAMVAFGRYSESGEDLLAPRMRDLLQAKLEGASNEQAGVQAHGMGLDGAVHHYMEMVKREIEQRARQKEQENLQDMAAMSVGEYDDKDVRSPGRNATPRKNAGREFSRVLATTITPAEEEG</sequence>
<proteinExistence type="predicted"/>
<organism evidence="2 3">
    <name type="scientific">Oleoguttula mirabilis</name>
    <dbReference type="NCBI Taxonomy" id="1507867"/>
    <lineage>
        <taxon>Eukaryota</taxon>
        <taxon>Fungi</taxon>
        <taxon>Dikarya</taxon>
        <taxon>Ascomycota</taxon>
        <taxon>Pezizomycotina</taxon>
        <taxon>Dothideomycetes</taxon>
        <taxon>Dothideomycetidae</taxon>
        <taxon>Mycosphaerellales</taxon>
        <taxon>Teratosphaeriaceae</taxon>
        <taxon>Oleoguttula</taxon>
    </lineage>
</organism>
<keyword evidence="3" id="KW-1185">Reference proteome</keyword>
<gene>
    <name evidence="2" type="ORF">LTR36_005291</name>
</gene>
<feature type="region of interest" description="Disordered" evidence="1">
    <location>
        <begin position="91"/>
        <end position="115"/>
    </location>
</feature>
<evidence type="ECO:0000256" key="1">
    <source>
        <dbReference type="SAM" id="MobiDB-lite"/>
    </source>
</evidence>
<accession>A0AAV9JEV7</accession>
<name>A0AAV9JEV7_9PEZI</name>
<comment type="caution">
    <text evidence="2">The sequence shown here is derived from an EMBL/GenBank/DDBJ whole genome shotgun (WGS) entry which is preliminary data.</text>
</comment>
<evidence type="ECO:0000313" key="3">
    <source>
        <dbReference type="Proteomes" id="UP001324427"/>
    </source>
</evidence>
<dbReference type="Proteomes" id="UP001324427">
    <property type="component" value="Unassembled WGS sequence"/>
</dbReference>
<evidence type="ECO:0000313" key="2">
    <source>
        <dbReference type="EMBL" id="KAK4543646.1"/>
    </source>
</evidence>
<protein>
    <submittedName>
        <fullName evidence="2">Uncharacterized protein</fullName>
    </submittedName>
</protein>